<evidence type="ECO:0000256" key="4">
    <source>
        <dbReference type="ARBA" id="ARBA00022679"/>
    </source>
</evidence>
<evidence type="ECO:0000256" key="3">
    <source>
        <dbReference type="ARBA" id="ARBA00022676"/>
    </source>
</evidence>
<evidence type="ECO:0000313" key="12">
    <source>
        <dbReference type="EMBL" id="AAP58488.1"/>
    </source>
</evidence>
<evidence type="ECO:0000256" key="2">
    <source>
        <dbReference type="ARBA" id="ARBA00010138"/>
    </source>
</evidence>
<comment type="function">
    <text evidence="7">Catalyzes the formation of phosphoribosylamine from phosphoribosylpyrophosphate (PRPP) and glutamine.</text>
</comment>
<sequence length="421" mass="45523">MRASRAMGHVADAFDEAALEALPGHLAIGHTRYSTAGESRLSNAQPFLIDCAHGQIAVAHNGNLVNASELRDELVRAGSIFQTSSDTEVLLHLYARAKAFSVEEALIESITQLRGAFSLALLTKDRLIAARDPNGFRPLALGRLGDAWIVCSETCALDLIGATYVRDVEPGEVVVIGAGGLRSIRAFPPAPMLSQCVFEHVYFARPDSYVFGRSVNDVRTELGRVLAREAPANADVIVPIPDSGVCAATGYAEESKVPLRMGLIRNHYVGRTFIQPQQSIRHFGVKVKLNPVRSILEGQSVVLVDDSLVRGTTSRKIVKMVKAAGAREVHLRISCPPTISPCFYGVDTPSRAELIGSTHTIDEIRKYVGADTLGYLSLEGLRAAVGSDQKSYCTSCYTGVYPVAFPRDEQAYLQLSLKAVD</sequence>
<feature type="binding site" evidence="7 10">
    <location>
        <position position="196"/>
    </location>
    <ligand>
        <name>[4Fe-4S] cluster</name>
        <dbReference type="ChEBI" id="CHEBI:49883"/>
    </ligand>
</feature>
<dbReference type="SUPFAM" id="SSF53271">
    <property type="entry name" value="PRTase-like"/>
    <property type="match status" value="1"/>
</dbReference>
<keyword evidence="6 7" id="KW-0315">Glutamine amidotransferase</keyword>
<dbReference type="GO" id="GO:0000287">
    <property type="term" value="F:magnesium ion binding"/>
    <property type="evidence" value="ECO:0007669"/>
    <property type="project" value="UniProtKB-UniRule"/>
</dbReference>
<evidence type="ECO:0000256" key="10">
    <source>
        <dbReference type="PIRSR" id="PIRSR000485-3"/>
    </source>
</evidence>
<evidence type="ECO:0000256" key="1">
    <source>
        <dbReference type="ARBA" id="ARBA00005209"/>
    </source>
</evidence>
<evidence type="ECO:0000256" key="5">
    <source>
        <dbReference type="ARBA" id="ARBA00022755"/>
    </source>
</evidence>
<dbReference type="Gene3D" id="3.40.50.2020">
    <property type="match status" value="1"/>
</dbReference>
<dbReference type="PANTHER" id="PTHR11907">
    <property type="entry name" value="AMIDOPHOSPHORIBOSYLTRANSFERASE"/>
    <property type="match status" value="1"/>
</dbReference>
<dbReference type="GO" id="GO:0006189">
    <property type="term" value="P:'de novo' IMP biosynthetic process"/>
    <property type="evidence" value="ECO:0007669"/>
    <property type="project" value="UniProtKB-UniRule"/>
</dbReference>
<dbReference type="GO" id="GO:0051539">
    <property type="term" value="F:4 iron, 4 sulfur cluster binding"/>
    <property type="evidence" value="ECO:0007669"/>
    <property type="project" value="UniProtKB-KW"/>
</dbReference>
<evidence type="ECO:0000256" key="7">
    <source>
        <dbReference type="HAMAP-Rule" id="MF_01931"/>
    </source>
</evidence>
<dbReference type="InterPro" id="IPR035584">
    <property type="entry name" value="PurF_N"/>
</dbReference>
<evidence type="ECO:0000256" key="8">
    <source>
        <dbReference type="PIRNR" id="PIRNR000485"/>
    </source>
</evidence>
<dbReference type="CDD" id="cd06223">
    <property type="entry name" value="PRTases_typeI"/>
    <property type="match status" value="1"/>
</dbReference>
<dbReference type="InterPro" id="IPR017932">
    <property type="entry name" value="GATase_2_dom"/>
</dbReference>
<proteinExistence type="inferred from homology"/>
<dbReference type="UniPathway" id="UPA00074">
    <property type="reaction ID" value="UER00124"/>
</dbReference>
<dbReference type="AlphaFoldDB" id="Q7X376"/>
<dbReference type="InterPro" id="IPR029057">
    <property type="entry name" value="PRTase-like"/>
</dbReference>
<feature type="binding site" evidence="7 9">
    <location>
        <position position="243"/>
    </location>
    <ligand>
        <name>Mg(2+)</name>
        <dbReference type="ChEBI" id="CHEBI:18420"/>
    </ligand>
</feature>
<dbReference type="Pfam" id="PF13537">
    <property type="entry name" value="GATase_7"/>
    <property type="match status" value="1"/>
</dbReference>
<dbReference type="SUPFAM" id="SSF56235">
    <property type="entry name" value="N-terminal nucleophile aminohydrolases (Ntn hydrolases)"/>
    <property type="match status" value="1"/>
</dbReference>
<keyword evidence="4 7" id="KW-0808">Transferase</keyword>
<dbReference type="PROSITE" id="PS51278">
    <property type="entry name" value="GATASE_TYPE_2"/>
    <property type="match status" value="1"/>
</dbReference>
<keyword evidence="3 7" id="KW-0328">Glycosyltransferase</keyword>
<comment type="caution">
    <text evidence="7">Lacks conserved residue(s) required for the propagation of feature annotation.</text>
</comment>
<feature type="binding site" evidence="7 9">
    <location>
        <position position="306"/>
    </location>
    <ligand>
        <name>Mg(2+)</name>
        <dbReference type="ChEBI" id="CHEBI:18420"/>
    </ligand>
</feature>
<dbReference type="PIRSF" id="PIRSF000485">
    <property type="entry name" value="Amd_phspho_trans"/>
    <property type="match status" value="1"/>
</dbReference>
<keyword evidence="7 9" id="KW-0479">Metal-binding</keyword>
<dbReference type="GO" id="GO:0004044">
    <property type="term" value="F:amidophosphoribosyltransferase activity"/>
    <property type="evidence" value="ECO:0007669"/>
    <property type="project" value="UniProtKB-UniRule"/>
</dbReference>
<feature type="binding site" evidence="7 10">
    <location>
        <position position="393"/>
    </location>
    <ligand>
        <name>[4Fe-4S] cluster</name>
        <dbReference type="ChEBI" id="CHEBI:49883"/>
    </ligand>
</feature>
<accession>Q7X376</accession>
<evidence type="ECO:0000256" key="9">
    <source>
        <dbReference type="PIRSR" id="PIRSR000485-2"/>
    </source>
</evidence>
<dbReference type="CDD" id="cd00715">
    <property type="entry name" value="GPATase_N"/>
    <property type="match status" value="1"/>
</dbReference>
<gene>
    <name evidence="7" type="primary">purF</name>
</gene>
<name>Q7X376_9BACT</name>
<reference evidence="12" key="1">
    <citation type="journal article" date="2003" name="Mol. Microbiol.">
        <title>Acidobacteria form a coherent but highly diverse group within the bacterial domain: evidence from environmental genomics.</title>
        <authorList>
            <person name="Quaiser A."/>
            <person name="Ochsenreiter T."/>
            <person name="Lanz C."/>
            <person name="Schuster S.C."/>
            <person name="Treusch A.H."/>
            <person name="Eck J."/>
            <person name="Schleper C."/>
        </authorList>
    </citation>
    <scope>NUCLEOTIDE SEQUENCE</scope>
</reference>
<dbReference type="InterPro" id="IPR000836">
    <property type="entry name" value="PRTase_dom"/>
</dbReference>
<dbReference type="Pfam" id="PF00156">
    <property type="entry name" value="Pribosyltran"/>
    <property type="match status" value="1"/>
</dbReference>
<comment type="cofactor">
    <cofactor evidence="7 9">
        <name>Mg(2+)</name>
        <dbReference type="ChEBI" id="CHEBI:18420"/>
    </cofactor>
    <text evidence="7 9">Binds 1 Mg(2+) ion per subunit.</text>
</comment>
<dbReference type="Gene3D" id="3.60.20.10">
    <property type="entry name" value="Glutamine Phosphoribosylpyrophosphate, subunit 1, domain 1"/>
    <property type="match status" value="1"/>
</dbReference>
<feature type="binding site" evidence="7 10">
    <location>
        <position position="396"/>
    </location>
    <ligand>
        <name>[4Fe-4S] cluster</name>
        <dbReference type="ChEBI" id="CHEBI:49883"/>
    </ligand>
</feature>
<evidence type="ECO:0000256" key="6">
    <source>
        <dbReference type="ARBA" id="ARBA00022962"/>
    </source>
</evidence>
<comment type="pathway">
    <text evidence="1 7 8">Purine metabolism; IMP biosynthesis via de novo pathway; N(1)-(5-phospho-D-ribosyl)glycinamide from 5-phospho-alpha-D-ribose 1-diphosphate: step 1/2.</text>
</comment>
<dbReference type="HAMAP" id="MF_01931">
    <property type="entry name" value="PurF"/>
    <property type="match status" value="1"/>
</dbReference>
<protein>
    <recommendedName>
        <fullName evidence="7">Amidophosphoribosyltransferase</fullName>
        <shortName evidence="7">ATase</shortName>
        <ecNumber evidence="7">2.4.2.14</ecNumber>
    </recommendedName>
    <alternativeName>
        <fullName evidence="7">Glutamine phosphoribosylpyrophosphate amidotransferase</fullName>
        <shortName evidence="7">GPATase</shortName>
    </alternativeName>
</protein>
<dbReference type="EMBL" id="AY281352">
    <property type="protein sequence ID" value="AAP58488.1"/>
    <property type="molecule type" value="Genomic_DNA"/>
</dbReference>
<keyword evidence="7" id="KW-0004">4Fe-4S</keyword>
<keyword evidence="7 9" id="KW-0460">Magnesium</keyword>
<dbReference type="NCBIfam" id="TIGR01134">
    <property type="entry name" value="purF"/>
    <property type="match status" value="1"/>
</dbReference>
<organism evidence="12">
    <name type="scientific">uncultured Acidobacteriota bacterium</name>
    <dbReference type="NCBI Taxonomy" id="171953"/>
    <lineage>
        <taxon>Bacteria</taxon>
        <taxon>Pseudomonadati</taxon>
        <taxon>Acidobacteriota</taxon>
        <taxon>environmental samples</taxon>
    </lineage>
</organism>
<dbReference type="GO" id="GO:0009113">
    <property type="term" value="P:purine nucleobase biosynthetic process"/>
    <property type="evidence" value="ECO:0007669"/>
    <property type="project" value="UniProtKB-UniRule"/>
</dbReference>
<dbReference type="EC" id="2.4.2.14" evidence="7"/>
<dbReference type="MEROPS" id="C44.A01"/>
<feature type="domain" description="Glutamine amidotransferase type-2" evidence="11">
    <location>
        <begin position="1"/>
        <end position="179"/>
    </location>
</feature>
<comment type="similarity">
    <text evidence="2 7 8">In the C-terminal section; belongs to the purine/pyrimidine phosphoribosyltransferase family.</text>
</comment>
<feature type="binding site" evidence="7 9">
    <location>
        <position position="305"/>
    </location>
    <ligand>
        <name>Mg(2+)</name>
        <dbReference type="ChEBI" id="CHEBI:18420"/>
    </ligand>
</feature>
<comment type="catalytic activity">
    <reaction evidence="7 8">
        <text>5-phospho-beta-D-ribosylamine + L-glutamate + diphosphate = 5-phospho-alpha-D-ribose 1-diphosphate + L-glutamine + H2O</text>
        <dbReference type="Rhea" id="RHEA:14905"/>
        <dbReference type="ChEBI" id="CHEBI:15377"/>
        <dbReference type="ChEBI" id="CHEBI:29985"/>
        <dbReference type="ChEBI" id="CHEBI:33019"/>
        <dbReference type="ChEBI" id="CHEBI:58017"/>
        <dbReference type="ChEBI" id="CHEBI:58359"/>
        <dbReference type="ChEBI" id="CHEBI:58681"/>
        <dbReference type="EC" id="2.4.2.14"/>
    </reaction>
</comment>
<dbReference type="InterPro" id="IPR005854">
    <property type="entry name" value="PurF"/>
</dbReference>
<keyword evidence="7 10" id="KW-0408">Iron</keyword>
<keyword evidence="5 7" id="KW-0658">Purine biosynthesis</keyword>
<evidence type="ECO:0000259" key="11">
    <source>
        <dbReference type="PROSITE" id="PS51278"/>
    </source>
</evidence>
<dbReference type="InterPro" id="IPR029055">
    <property type="entry name" value="Ntn_hydrolases_N"/>
</dbReference>
<feature type="binding site" evidence="7 10">
    <location>
        <position position="342"/>
    </location>
    <ligand>
        <name>[4Fe-4S] cluster</name>
        <dbReference type="ChEBI" id="CHEBI:49883"/>
    </ligand>
</feature>
<comment type="cofactor">
    <cofactor evidence="7 10">
        <name>[4Fe-4S] cluster</name>
        <dbReference type="ChEBI" id="CHEBI:49883"/>
    </cofactor>
    <text evidence="7 10">Binds 1 [4Fe-4S] cluster per subunit.</text>
</comment>
<keyword evidence="7 10" id="KW-0411">Iron-sulfur</keyword>